<dbReference type="EMBL" id="JAVHJO010000003">
    <property type="protein sequence ID" value="KAK6541404.1"/>
    <property type="molecule type" value="Genomic_DNA"/>
</dbReference>
<dbReference type="AlphaFoldDB" id="A0AAV9XH25"/>
<accession>A0AAV9XH25</accession>
<evidence type="ECO:0000313" key="2">
    <source>
        <dbReference type="Proteomes" id="UP001365542"/>
    </source>
</evidence>
<comment type="caution">
    <text evidence="1">The sequence shown here is derived from an EMBL/GenBank/DDBJ whole genome shotgun (WGS) entry which is preliminary data.</text>
</comment>
<sequence>MHVIPLVAAAAILPSMISLPIPRKGWLTLSKRLNLAGVETTGPLTVVIDEPPLNGLSGAQATTNLTASDEQPASTPEQLGGIANPVIVVTAPVIDANPAIIEAETV</sequence>
<organism evidence="1 2">
    <name type="scientific">Orbilia ellipsospora</name>
    <dbReference type="NCBI Taxonomy" id="2528407"/>
    <lineage>
        <taxon>Eukaryota</taxon>
        <taxon>Fungi</taxon>
        <taxon>Dikarya</taxon>
        <taxon>Ascomycota</taxon>
        <taxon>Pezizomycotina</taxon>
        <taxon>Orbiliomycetes</taxon>
        <taxon>Orbiliales</taxon>
        <taxon>Orbiliaceae</taxon>
        <taxon>Orbilia</taxon>
    </lineage>
</organism>
<dbReference type="Proteomes" id="UP001365542">
    <property type="component" value="Unassembled WGS sequence"/>
</dbReference>
<evidence type="ECO:0000313" key="1">
    <source>
        <dbReference type="EMBL" id="KAK6541404.1"/>
    </source>
</evidence>
<gene>
    <name evidence="1" type="ORF">TWF694_007216</name>
</gene>
<protein>
    <submittedName>
        <fullName evidence="1">Uncharacterized protein</fullName>
    </submittedName>
</protein>
<reference evidence="1 2" key="1">
    <citation type="submission" date="2019-10" db="EMBL/GenBank/DDBJ databases">
        <authorList>
            <person name="Palmer J.M."/>
        </authorList>
    </citation>
    <scope>NUCLEOTIDE SEQUENCE [LARGE SCALE GENOMIC DNA]</scope>
    <source>
        <strain evidence="1 2">TWF694</strain>
    </source>
</reference>
<name>A0AAV9XH25_9PEZI</name>
<proteinExistence type="predicted"/>
<keyword evidence="2" id="KW-1185">Reference proteome</keyword>